<gene>
    <name evidence="1" type="ORF">SAMN02745110_01875</name>
</gene>
<accession>A0A1T4P8Y3</accession>
<proteinExistence type="predicted"/>
<sequence length="490" mass="57541">MKKNIPNDEELKKYIHKKMTLPLMEHASEEVKESVWKLVKRLSTYARVPGTVSDFKKMAVFAEDDAIVDVVLDTLKDMKYPFKNTDFIPDIAGYYYCIALVSQSMHRRDETIKLFYELVDYAIAIQSDSALPLVRNMDVMSKEYTDLTDIFEKARIIYKINAINTVTDWVRIKIDKLYSNYTSADKIESEYINIENPQDGRVFVDVDESEYIVRIVEKGKDIFNKKFKHYSYDAIVYAIVRDVLLRKYMSDMQIDNSDDTRVVEAMKSDIQKLYGEIAIKVNNEELKYIMDWYERYDHTNLPQDVRDYLAEIYNDEDLKDAFYNADIEIYDEKWVKNLEDDDSWFDELMGPGESTYENIKPFARDGSGALWVVLNDELIGYIGTEGECGIVARNIHEFMNIVSVWGGYLDDYWDEEVLENSVSFYETMNDFDRLEDYDDIKKDRRIFKKFIKKHGFTTKIYDMAVKGMTVTPSFVVKATDDEYVDSEPLI</sequence>
<reference evidence="1 2" key="1">
    <citation type="submission" date="2017-02" db="EMBL/GenBank/DDBJ databases">
        <authorList>
            <person name="Peterson S.W."/>
        </authorList>
    </citation>
    <scope>NUCLEOTIDE SEQUENCE [LARGE SCALE GENOMIC DNA]</scope>
    <source>
        <strain evidence="1 2">ATCC 17233</strain>
    </source>
</reference>
<protein>
    <submittedName>
        <fullName evidence="1">Uncharacterized protein</fullName>
    </submittedName>
</protein>
<name>A0A1T4P8Y3_9FIRM</name>
<organism evidence="1 2">
    <name type="scientific">Eubacterium ruminantium</name>
    <dbReference type="NCBI Taxonomy" id="42322"/>
    <lineage>
        <taxon>Bacteria</taxon>
        <taxon>Bacillati</taxon>
        <taxon>Bacillota</taxon>
        <taxon>Clostridia</taxon>
        <taxon>Eubacteriales</taxon>
        <taxon>Eubacteriaceae</taxon>
        <taxon>Eubacterium</taxon>
    </lineage>
</organism>
<evidence type="ECO:0000313" key="1">
    <source>
        <dbReference type="EMBL" id="SJZ88035.1"/>
    </source>
</evidence>
<dbReference type="EMBL" id="FUXA01000011">
    <property type="protein sequence ID" value="SJZ88035.1"/>
    <property type="molecule type" value="Genomic_DNA"/>
</dbReference>
<dbReference type="Proteomes" id="UP000189857">
    <property type="component" value="Unassembled WGS sequence"/>
</dbReference>
<keyword evidence="2" id="KW-1185">Reference proteome</keyword>
<evidence type="ECO:0000313" key="2">
    <source>
        <dbReference type="Proteomes" id="UP000189857"/>
    </source>
</evidence>
<dbReference type="AlphaFoldDB" id="A0A1T4P8Y3"/>
<dbReference type="RefSeq" id="WP_143000663.1">
    <property type="nucleotide sequence ID" value="NZ_FNHR01000008.1"/>
</dbReference>